<evidence type="ECO:0000256" key="4">
    <source>
        <dbReference type="ARBA" id="ARBA00023278"/>
    </source>
</evidence>
<reference evidence="7" key="2">
    <citation type="submission" date="2025-09" db="UniProtKB">
        <authorList>
            <consortium name="Ensembl"/>
        </authorList>
    </citation>
    <scope>IDENTIFICATION</scope>
</reference>
<reference evidence="7" key="1">
    <citation type="submission" date="2025-08" db="UniProtKB">
        <authorList>
            <consortium name="Ensembl"/>
        </authorList>
    </citation>
    <scope>IDENTIFICATION</scope>
</reference>
<dbReference type="AlphaFoldDB" id="A0A8C9ANQ1"/>
<keyword evidence="8" id="KW-1185">Reference proteome</keyword>
<dbReference type="GO" id="GO:0003735">
    <property type="term" value="F:structural constituent of ribosome"/>
    <property type="evidence" value="ECO:0007669"/>
    <property type="project" value="TreeGrafter"/>
</dbReference>
<dbReference type="GeneTree" id="ENSGT01140000286842"/>
<evidence type="ECO:0000313" key="7">
    <source>
        <dbReference type="Ensembl" id="ENSPSMP00000035303.1"/>
    </source>
</evidence>
<proteinExistence type="inferred from homology"/>
<dbReference type="SUPFAM" id="SSF52080">
    <property type="entry name" value="Ribosomal proteins L15p and L18e"/>
    <property type="match status" value="1"/>
</dbReference>
<name>A0A8C9ANQ1_PROSS</name>
<evidence type="ECO:0000256" key="6">
    <source>
        <dbReference type="ARBA" id="ARBA00035527"/>
    </source>
</evidence>
<dbReference type="PANTHER" id="PTHR11721">
    <property type="entry name" value="60S RIBOSOMAL PROTEIN L27A"/>
    <property type="match status" value="1"/>
</dbReference>
<comment type="similarity">
    <text evidence="1">Belongs to the universal ribosomal protein uL15 family.</text>
</comment>
<dbReference type="Proteomes" id="UP000694414">
    <property type="component" value="Unplaced"/>
</dbReference>
<accession>A0A8C9ANQ1</accession>
<evidence type="ECO:0000256" key="1">
    <source>
        <dbReference type="ARBA" id="ARBA00007320"/>
    </source>
</evidence>
<dbReference type="GO" id="GO:0022625">
    <property type="term" value="C:cytosolic large ribosomal subunit"/>
    <property type="evidence" value="ECO:0007669"/>
    <property type="project" value="TreeGrafter"/>
</dbReference>
<dbReference type="Gene3D" id="3.100.10.10">
    <property type="match status" value="1"/>
</dbReference>
<protein>
    <recommendedName>
        <fullName evidence="5">Large ribosomal subunit protein uL15</fullName>
    </recommendedName>
    <alternativeName>
        <fullName evidence="6">60S ribosomal protein L27a</fullName>
    </alternativeName>
</protein>
<evidence type="ECO:0000313" key="8">
    <source>
        <dbReference type="Proteomes" id="UP000694414"/>
    </source>
</evidence>
<keyword evidence="2" id="KW-0689">Ribosomal protein</keyword>
<evidence type="ECO:0000256" key="2">
    <source>
        <dbReference type="ARBA" id="ARBA00022980"/>
    </source>
</evidence>
<keyword evidence="3" id="KW-0687">Ribonucleoprotein</keyword>
<evidence type="ECO:0000256" key="3">
    <source>
        <dbReference type="ARBA" id="ARBA00023274"/>
    </source>
</evidence>
<dbReference type="Ensembl" id="ENSPSMT00000040696.1">
    <property type="protein sequence ID" value="ENSPSMP00000035303.1"/>
    <property type="gene ID" value="ENSPSMG00000024318.1"/>
</dbReference>
<organism evidence="7 8">
    <name type="scientific">Prolemur simus</name>
    <name type="common">Greater bamboo lemur</name>
    <name type="synonym">Hapalemur simus</name>
    <dbReference type="NCBI Taxonomy" id="1328070"/>
    <lineage>
        <taxon>Eukaryota</taxon>
        <taxon>Metazoa</taxon>
        <taxon>Chordata</taxon>
        <taxon>Craniata</taxon>
        <taxon>Vertebrata</taxon>
        <taxon>Euteleostomi</taxon>
        <taxon>Mammalia</taxon>
        <taxon>Eutheria</taxon>
        <taxon>Euarchontoglires</taxon>
        <taxon>Primates</taxon>
        <taxon>Strepsirrhini</taxon>
        <taxon>Lemuriformes</taxon>
        <taxon>Lemuridae</taxon>
        <taxon>Prolemur</taxon>
    </lineage>
</organism>
<sequence>MRHCHFKRNQNFCPTASLAKLWTLVSEQTRVNAAQKETAAAPTWMCGSGKVLGKEKLPKQPVTGKANSSAQELRLRVLGGGGACVLVA</sequence>
<evidence type="ECO:0000256" key="5">
    <source>
        <dbReference type="ARBA" id="ARBA00035200"/>
    </source>
</evidence>
<dbReference type="InterPro" id="IPR036227">
    <property type="entry name" value="Ribosomal_uL15/eL18_sf"/>
</dbReference>
<dbReference type="PANTHER" id="PTHR11721:SF3">
    <property type="entry name" value="LARGE RIBOSOMAL SUBUNIT PROTEIN UL15"/>
    <property type="match status" value="1"/>
</dbReference>
<keyword evidence="4" id="KW-0379">Hydroxylation</keyword>